<dbReference type="Gene3D" id="3.30.70.2660">
    <property type="match status" value="1"/>
</dbReference>
<dbReference type="CDD" id="cd09645">
    <property type="entry name" value="Cas5_I-E"/>
    <property type="match status" value="1"/>
</dbReference>
<name>D8PDH6_9BACT</name>
<dbReference type="AlphaFoldDB" id="D8PDH6"/>
<dbReference type="NCBIfam" id="TIGR01868">
    <property type="entry name" value="casD_Cas5e"/>
    <property type="match status" value="1"/>
</dbReference>
<dbReference type="GO" id="GO:0003723">
    <property type="term" value="F:RNA binding"/>
    <property type="evidence" value="ECO:0007669"/>
    <property type="project" value="InterPro"/>
</dbReference>
<dbReference type="EMBL" id="FP929003">
    <property type="protein sequence ID" value="CBK41285.1"/>
    <property type="molecule type" value="Genomic_DNA"/>
</dbReference>
<keyword evidence="3" id="KW-1185">Reference proteome</keyword>
<dbReference type="InterPro" id="IPR021124">
    <property type="entry name" value="CRISPR-assoc_prot_Cas5"/>
</dbReference>
<evidence type="ECO:0000256" key="1">
    <source>
        <dbReference type="ARBA" id="ARBA00023118"/>
    </source>
</evidence>
<gene>
    <name evidence="2" type="primary">cas5e</name>
    <name evidence="2" type="ORF">NIDE1546</name>
</gene>
<dbReference type="NCBIfam" id="TIGR02593">
    <property type="entry name" value="CRISPR_cas5"/>
    <property type="match status" value="1"/>
</dbReference>
<accession>D8PDH6</accession>
<sequence length="266" mass="29647">MHDYLVFQLYGPIAAWGDIAVGETRPSTMTPSKSAVVGLVAAALGLRRPDTAQTEAQRSEWELDHLALADGYGMAIKVDAVGVPLTDYHTVQVPSSGTGRNRQFFATRRDELNRGPKSDLNTILSRREYRQDVYYAIALWARSQAPHTLRELRQALLEPRFVLYLGRKSCPLGLPLHPEIKQGETIEAVLANLSIENVLSQLVEAGGGSGRRKSGQGIQQDLPLLVWDSDAETGLSPEQTITRRDASTSRRRWQFATREEHQAYLR</sequence>
<dbReference type="HOGENOM" id="CLU_084726_0_0_0"/>
<organism evidence="2 3">
    <name type="scientific">Nitrospira defluvii</name>
    <dbReference type="NCBI Taxonomy" id="330214"/>
    <lineage>
        <taxon>Bacteria</taxon>
        <taxon>Pseudomonadati</taxon>
        <taxon>Nitrospirota</taxon>
        <taxon>Nitrospiria</taxon>
        <taxon>Nitrospirales</taxon>
        <taxon>Nitrospiraceae</taxon>
        <taxon>Nitrospira</taxon>
    </lineage>
</organism>
<evidence type="ECO:0000313" key="3">
    <source>
        <dbReference type="Proteomes" id="UP000001660"/>
    </source>
</evidence>
<dbReference type="GO" id="GO:0043571">
    <property type="term" value="P:maintenance of CRISPR repeat elements"/>
    <property type="evidence" value="ECO:0007669"/>
    <property type="project" value="InterPro"/>
</dbReference>
<dbReference type="InterPro" id="IPR013422">
    <property type="entry name" value="CRISPR-assoc_prot_Cas5_N"/>
</dbReference>
<proteinExistence type="predicted"/>
<dbReference type="KEGG" id="nde:NIDE1546"/>
<protein>
    <submittedName>
        <fullName evidence="2">CRISPR-associated protein Cas5e</fullName>
    </submittedName>
</protein>
<dbReference type="Pfam" id="PF09704">
    <property type="entry name" value="Cas_Cas5d"/>
    <property type="match status" value="1"/>
</dbReference>
<dbReference type="Proteomes" id="UP000001660">
    <property type="component" value="Chromosome"/>
</dbReference>
<dbReference type="InterPro" id="IPR010147">
    <property type="entry name" value="CRISPR-assoc_prot_CasD"/>
</dbReference>
<dbReference type="GO" id="GO:0051607">
    <property type="term" value="P:defense response to virus"/>
    <property type="evidence" value="ECO:0007669"/>
    <property type="project" value="UniProtKB-KW"/>
</dbReference>
<dbReference type="OrthoDB" id="5704083at2"/>
<evidence type="ECO:0000313" key="2">
    <source>
        <dbReference type="EMBL" id="CBK41285.1"/>
    </source>
</evidence>
<dbReference type="eggNOG" id="ENOG502Z8QG">
    <property type="taxonomic scope" value="Bacteria"/>
</dbReference>
<keyword evidence="1" id="KW-0051">Antiviral defense</keyword>
<dbReference type="STRING" id="330214.NIDE1546"/>
<reference evidence="2 3" key="1">
    <citation type="journal article" date="2010" name="Proc. Natl. Acad. Sci. U.S.A.">
        <title>A Nitrospira metagenome illuminates the physiology and evolution of globally important nitrite-oxidizing bacteria.</title>
        <authorList>
            <person name="Lucker S."/>
            <person name="Wagner M."/>
            <person name="Maixner F."/>
            <person name="Pelletier E."/>
            <person name="Koch H."/>
            <person name="Vacherie B."/>
            <person name="Rattei T."/>
            <person name="Sinninghe Damste J."/>
            <person name="Spieck E."/>
            <person name="Le Paslier D."/>
            <person name="Daims H."/>
        </authorList>
    </citation>
    <scope>NUCLEOTIDE SEQUENCE [LARGE SCALE GENOMIC DNA]</scope>
</reference>